<dbReference type="EMBL" id="CP119877">
    <property type="protein sequence ID" value="WFD33654.1"/>
    <property type="molecule type" value="Genomic_DNA"/>
</dbReference>
<sequence>MRQTLRALRAISNANVPSTAHSLQEDSEALARFFYRNKHVEQWGGKSAVRMTLRQLILYGQSARRNSQLLMESANFVRTELATRMAHRIRDLQTLPMVVMSNQKLDDIYQHYWRTFESLRQLNRIETTEQNEQLVQQLSLILSGLDNKLSLLVSISQESSLYMRQSAVDVFIGRMLRSQISREILARQHMALWAMQSDDASMAMSSTIGVINTRLDVSELLRKSAYNATSLVAHDNGWSEDDDRLPKVTFDGDLDVRMAYLPVHLEFITTELIKLALQATVRTKSNKPVSVTIVGGHNVPDLIIRVSDQGGGLGETSVYHSGMPAVFARGPFLLPGSNHSATLDPIWSFANIARQLESESFDSAQAKRAERIEHITRHSSDELASDSLAAARESDALMRLTTINHDARSSLPIVRLYAEIFGGSLEYRTMNGYGTDFYLRLPMFGTSQELHE</sequence>
<organism evidence="9 10">
    <name type="scientific">Malassezia cuniculi</name>
    <dbReference type="NCBI Taxonomy" id="948313"/>
    <lineage>
        <taxon>Eukaryota</taxon>
        <taxon>Fungi</taxon>
        <taxon>Dikarya</taxon>
        <taxon>Basidiomycota</taxon>
        <taxon>Ustilaginomycotina</taxon>
        <taxon>Malasseziomycetes</taxon>
        <taxon>Malasseziales</taxon>
        <taxon>Malasseziaceae</taxon>
        <taxon>Malassezia</taxon>
    </lineage>
</organism>
<evidence type="ECO:0000259" key="8">
    <source>
        <dbReference type="Pfam" id="PF10436"/>
    </source>
</evidence>
<evidence type="ECO:0000313" key="9">
    <source>
        <dbReference type="EMBL" id="WFD33654.1"/>
    </source>
</evidence>
<comment type="subcellular location">
    <subcellularLocation>
        <location evidence="7">Mitochondrion matrix</location>
    </subcellularLocation>
</comment>
<dbReference type="InterPro" id="IPR036890">
    <property type="entry name" value="HATPase_C_sf"/>
</dbReference>
<dbReference type="GO" id="GO:0005759">
    <property type="term" value="C:mitochondrial matrix"/>
    <property type="evidence" value="ECO:0007669"/>
    <property type="project" value="UniProtKB-SubCell"/>
</dbReference>
<evidence type="ECO:0000256" key="6">
    <source>
        <dbReference type="ARBA" id="ARBA00023128"/>
    </source>
</evidence>
<feature type="domain" description="Branched-chain alpha-ketoacid dehydrogenase kinase/Pyruvate dehydrogenase kinase N-terminal" evidence="8">
    <location>
        <begin position="51"/>
        <end position="211"/>
    </location>
</feature>
<dbReference type="InterPro" id="IPR036784">
    <property type="entry name" value="AK/P_DHK_N_sf"/>
</dbReference>
<dbReference type="SUPFAM" id="SSF55874">
    <property type="entry name" value="ATPase domain of HSP90 chaperone/DNA topoisomerase II/histidine kinase"/>
    <property type="match status" value="2"/>
</dbReference>
<keyword evidence="5 7" id="KW-0067">ATP-binding</keyword>
<dbReference type="PANTHER" id="PTHR11947:SF25">
    <property type="entry name" value="[PYRUVATE DEHYDROGENASE (ACETYL-TRANSFERRING)] KINASE 2, MITOCHONDRIAL"/>
    <property type="match status" value="1"/>
</dbReference>
<dbReference type="GO" id="GO:0005524">
    <property type="term" value="F:ATP binding"/>
    <property type="evidence" value="ECO:0007669"/>
    <property type="project" value="UniProtKB-UniRule"/>
</dbReference>
<evidence type="ECO:0000256" key="1">
    <source>
        <dbReference type="ARBA" id="ARBA00006155"/>
    </source>
</evidence>
<dbReference type="Gene3D" id="1.20.140.20">
    <property type="entry name" value="Alpha-ketoacid/pyruvate dehydrogenase kinase, N-terminal domain"/>
    <property type="match status" value="1"/>
</dbReference>
<protein>
    <recommendedName>
        <fullName evidence="7">Protein-serine/threonine kinase</fullName>
        <ecNumber evidence="7">2.7.11.-</ecNumber>
    </recommendedName>
</protein>
<dbReference type="GO" id="GO:0010906">
    <property type="term" value="P:regulation of glucose metabolic process"/>
    <property type="evidence" value="ECO:0007669"/>
    <property type="project" value="TreeGrafter"/>
</dbReference>
<evidence type="ECO:0000256" key="7">
    <source>
        <dbReference type="RuleBase" id="RU366032"/>
    </source>
</evidence>
<dbReference type="Pfam" id="PF10436">
    <property type="entry name" value="BCDHK_Adom3"/>
    <property type="match status" value="1"/>
</dbReference>
<evidence type="ECO:0000256" key="3">
    <source>
        <dbReference type="ARBA" id="ARBA00022741"/>
    </source>
</evidence>
<evidence type="ECO:0000256" key="5">
    <source>
        <dbReference type="ARBA" id="ARBA00022840"/>
    </source>
</evidence>
<keyword evidence="2 7" id="KW-0808">Transferase</keyword>
<dbReference type="PANTHER" id="PTHR11947">
    <property type="entry name" value="PYRUVATE DEHYDROGENASE KINASE"/>
    <property type="match status" value="1"/>
</dbReference>
<evidence type="ECO:0000313" key="10">
    <source>
        <dbReference type="Proteomes" id="UP001219933"/>
    </source>
</evidence>
<dbReference type="AlphaFoldDB" id="A0AAF0ERJ0"/>
<keyword evidence="6 7" id="KW-0496">Mitochondrion</keyword>
<dbReference type="SUPFAM" id="SSF69012">
    <property type="entry name" value="alpha-ketoacid dehydrogenase kinase, N-terminal domain"/>
    <property type="match status" value="1"/>
</dbReference>
<evidence type="ECO:0000256" key="2">
    <source>
        <dbReference type="ARBA" id="ARBA00022679"/>
    </source>
</evidence>
<reference evidence="9" key="1">
    <citation type="submission" date="2023-03" db="EMBL/GenBank/DDBJ databases">
        <title>Mating type loci evolution in Malassezia.</title>
        <authorList>
            <person name="Coelho M.A."/>
        </authorList>
    </citation>
    <scope>NUCLEOTIDE SEQUENCE</scope>
    <source>
        <strain evidence="9">CBS 11721</strain>
    </source>
</reference>
<dbReference type="InterPro" id="IPR039028">
    <property type="entry name" value="BCKD/PDK"/>
</dbReference>
<keyword evidence="4 7" id="KW-0418">Kinase</keyword>
<dbReference type="GO" id="GO:0004740">
    <property type="term" value="F:pyruvate dehydrogenase (acetyl-transferring) kinase activity"/>
    <property type="evidence" value="ECO:0007669"/>
    <property type="project" value="TreeGrafter"/>
</dbReference>
<name>A0AAF0ERJ0_9BASI</name>
<gene>
    <name evidence="9" type="primary">PKP2</name>
    <name evidence="9" type="ORF">MCUN1_000467</name>
</gene>
<evidence type="ECO:0000256" key="4">
    <source>
        <dbReference type="ARBA" id="ARBA00022777"/>
    </source>
</evidence>
<keyword evidence="3 7" id="KW-0547">Nucleotide-binding</keyword>
<dbReference type="Gene3D" id="3.30.565.10">
    <property type="entry name" value="Histidine kinase-like ATPase, C-terminal domain"/>
    <property type="match status" value="1"/>
</dbReference>
<keyword evidence="10" id="KW-1185">Reference proteome</keyword>
<dbReference type="InterPro" id="IPR018955">
    <property type="entry name" value="BCDHK/PDK_N"/>
</dbReference>
<accession>A0AAF0ERJ0</accession>
<dbReference type="Proteomes" id="UP001219933">
    <property type="component" value="Chromosome 1"/>
</dbReference>
<dbReference type="EC" id="2.7.11.-" evidence="7"/>
<comment type="similarity">
    <text evidence="1 7">Belongs to the PDK/BCKDK protein kinase family.</text>
</comment>
<proteinExistence type="inferred from homology"/>